<feature type="compositionally biased region" description="Pro residues" evidence="1">
    <location>
        <begin position="202"/>
        <end position="213"/>
    </location>
</feature>
<dbReference type="AlphaFoldDB" id="A0A0J7JZL1"/>
<keyword evidence="3" id="KW-1185">Reference proteome</keyword>
<evidence type="ECO:0000256" key="1">
    <source>
        <dbReference type="SAM" id="MobiDB-lite"/>
    </source>
</evidence>
<organism evidence="2 3">
    <name type="scientific">Lasius niger</name>
    <name type="common">Black garden ant</name>
    <dbReference type="NCBI Taxonomy" id="67767"/>
    <lineage>
        <taxon>Eukaryota</taxon>
        <taxon>Metazoa</taxon>
        <taxon>Ecdysozoa</taxon>
        <taxon>Arthropoda</taxon>
        <taxon>Hexapoda</taxon>
        <taxon>Insecta</taxon>
        <taxon>Pterygota</taxon>
        <taxon>Neoptera</taxon>
        <taxon>Endopterygota</taxon>
        <taxon>Hymenoptera</taxon>
        <taxon>Apocrita</taxon>
        <taxon>Aculeata</taxon>
        <taxon>Formicoidea</taxon>
        <taxon>Formicidae</taxon>
        <taxon>Formicinae</taxon>
        <taxon>Lasius</taxon>
        <taxon>Lasius</taxon>
    </lineage>
</organism>
<accession>A0A0J7JZL1</accession>
<name>A0A0J7JZL1_LASNI</name>
<dbReference type="Gene3D" id="4.10.60.10">
    <property type="entry name" value="Zinc finger, CCHC-type"/>
    <property type="match status" value="1"/>
</dbReference>
<dbReference type="GO" id="GO:0003676">
    <property type="term" value="F:nucleic acid binding"/>
    <property type="evidence" value="ECO:0007669"/>
    <property type="project" value="InterPro"/>
</dbReference>
<evidence type="ECO:0000313" key="2">
    <source>
        <dbReference type="EMBL" id="KMQ83494.1"/>
    </source>
</evidence>
<feature type="compositionally biased region" description="Basic and acidic residues" evidence="1">
    <location>
        <begin position="117"/>
        <end position="136"/>
    </location>
</feature>
<proteinExistence type="predicted"/>
<gene>
    <name evidence="2" type="ORF">RF55_19906</name>
</gene>
<feature type="region of interest" description="Disordered" evidence="1">
    <location>
        <begin position="67"/>
        <end position="136"/>
    </location>
</feature>
<reference evidence="2 3" key="1">
    <citation type="submission" date="2015-04" db="EMBL/GenBank/DDBJ databases">
        <title>Lasius niger genome sequencing.</title>
        <authorList>
            <person name="Konorov E.A."/>
            <person name="Nikitin M.A."/>
            <person name="Kirill M.V."/>
            <person name="Chang P."/>
        </authorList>
    </citation>
    <scope>NUCLEOTIDE SEQUENCE [LARGE SCALE GENOMIC DNA]</scope>
    <source>
        <tissue evidence="2">Whole</tissue>
    </source>
</reference>
<dbReference type="InterPro" id="IPR036875">
    <property type="entry name" value="Znf_CCHC_sf"/>
</dbReference>
<dbReference type="PaxDb" id="67767-A0A0J7JZL1"/>
<comment type="caution">
    <text evidence="2">The sequence shown here is derived from an EMBL/GenBank/DDBJ whole genome shotgun (WGS) entry which is preliminary data.</text>
</comment>
<dbReference type="EMBL" id="LBMM01019648">
    <property type="protein sequence ID" value="KMQ83494.1"/>
    <property type="molecule type" value="Genomic_DNA"/>
</dbReference>
<dbReference type="GO" id="GO:0008270">
    <property type="term" value="F:zinc ion binding"/>
    <property type="evidence" value="ECO:0007669"/>
    <property type="project" value="InterPro"/>
</dbReference>
<feature type="region of interest" description="Disordered" evidence="1">
    <location>
        <begin position="193"/>
        <end position="240"/>
    </location>
</feature>
<dbReference type="SUPFAM" id="SSF57756">
    <property type="entry name" value="Retrovirus zinc finger-like domains"/>
    <property type="match status" value="1"/>
</dbReference>
<evidence type="ECO:0000313" key="3">
    <source>
        <dbReference type="Proteomes" id="UP000036403"/>
    </source>
</evidence>
<dbReference type="OrthoDB" id="7700936at2759"/>
<sequence length="240" mass="27186">MQRKVLGRVASRNLLRAFWRRHPEVVEFIETHDEGFWLDLEDVATEFQRAVYTTEGAVVHECLPTQSTQVQTRVETRSEMATQTGATPAVEQSTQTGPPPRTATTGTTTSPSRRNVPARERTPEPSRRTEERQSRDSRRRTCYEVGCWNCGSPQHSYAKCPLPRMGDFCYGCGQSGVTLRDCLRCGSAYRRTQPYTAGRGPRAPPRTPAPPRPYSRQDGWPWAKEQNNEQAWGGHDEVPH</sequence>
<feature type="compositionally biased region" description="Low complexity" evidence="1">
    <location>
        <begin position="102"/>
        <end position="113"/>
    </location>
</feature>
<dbReference type="Proteomes" id="UP000036403">
    <property type="component" value="Unassembled WGS sequence"/>
</dbReference>
<protein>
    <submittedName>
        <fullName evidence="2">Gag protein</fullName>
    </submittedName>
</protein>
<feature type="compositionally biased region" description="Polar residues" evidence="1">
    <location>
        <begin position="67"/>
        <end position="93"/>
    </location>
</feature>